<name>A0ABR4CYK1_9HELO</name>
<organism evidence="3 4">
    <name type="scientific">Oculimacula yallundae</name>
    <dbReference type="NCBI Taxonomy" id="86028"/>
    <lineage>
        <taxon>Eukaryota</taxon>
        <taxon>Fungi</taxon>
        <taxon>Dikarya</taxon>
        <taxon>Ascomycota</taxon>
        <taxon>Pezizomycotina</taxon>
        <taxon>Leotiomycetes</taxon>
        <taxon>Helotiales</taxon>
        <taxon>Ploettnerulaceae</taxon>
        <taxon>Oculimacula</taxon>
    </lineage>
</organism>
<dbReference type="EMBL" id="JAZHXI010000002">
    <property type="protein sequence ID" value="KAL2074960.1"/>
    <property type="molecule type" value="Genomic_DNA"/>
</dbReference>
<evidence type="ECO:0008006" key="5">
    <source>
        <dbReference type="Google" id="ProtNLM"/>
    </source>
</evidence>
<evidence type="ECO:0000313" key="3">
    <source>
        <dbReference type="EMBL" id="KAL2074960.1"/>
    </source>
</evidence>
<proteinExistence type="inferred from homology"/>
<evidence type="ECO:0000313" key="4">
    <source>
        <dbReference type="Proteomes" id="UP001595075"/>
    </source>
</evidence>
<keyword evidence="2" id="KW-0472">Membrane</keyword>
<evidence type="ECO:0000256" key="1">
    <source>
        <dbReference type="ARBA" id="ARBA00035112"/>
    </source>
</evidence>
<keyword evidence="4" id="KW-1185">Reference proteome</keyword>
<comment type="similarity">
    <text evidence="1">Belongs to the ustYa family.</text>
</comment>
<dbReference type="Pfam" id="PF11807">
    <property type="entry name" value="UstYa"/>
    <property type="match status" value="1"/>
</dbReference>
<keyword evidence="2" id="KW-1133">Transmembrane helix</keyword>
<accession>A0ABR4CYK1</accession>
<dbReference type="PANTHER" id="PTHR33365:SF6">
    <property type="entry name" value="OXIDASE USTYA"/>
    <property type="match status" value="1"/>
</dbReference>
<protein>
    <recommendedName>
        <fullName evidence="5">Oxidase ustYa</fullName>
    </recommendedName>
</protein>
<feature type="transmembrane region" description="Helical" evidence="2">
    <location>
        <begin position="63"/>
        <end position="84"/>
    </location>
</feature>
<keyword evidence="2" id="KW-0812">Transmembrane</keyword>
<sequence length="258" mass="29251">MPYLLNFFRSPITSSSGQLENTVPQSFETLIADEMKYSQLSDSDSDKSTESEWPLAPQSRQRVVPFLLLLLLISNLGWILAFWYTPPRYIVIDEYPPHTTVHTAVFQDTSFGATGAKKSQADTLWRDLFPSGNGLVSVSESDRITHGLSETWPDPDTPGNGLFFMAGYHNLHCLVKIRTSIFESQAQTNQSEPWAHVIHCIDQIRQTMMCNIDTTLVPMSGPKEFIDGHHHVCKNYHDVFEWAGQHRPVVAPEDEKDE</sequence>
<reference evidence="3 4" key="1">
    <citation type="journal article" date="2024" name="Commun. Biol.">
        <title>Comparative genomic analysis of thermophilic fungi reveals convergent evolutionary adaptations and gene losses.</title>
        <authorList>
            <person name="Steindorff A.S."/>
            <person name="Aguilar-Pontes M.V."/>
            <person name="Robinson A.J."/>
            <person name="Andreopoulos B."/>
            <person name="LaButti K."/>
            <person name="Kuo A."/>
            <person name="Mondo S."/>
            <person name="Riley R."/>
            <person name="Otillar R."/>
            <person name="Haridas S."/>
            <person name="Lipzen A."/>
            <person name="Grimwood J."/>
            <person name="Schmutz J."/>
            <person name="Clum A."/>
            <person name="Reid I.D."/>
            <person name="Moisan M.C."/>
            <person name="Butler G."/>
            <person name="Nguyen T.T.M."/>
            <person name="Dewar K."/>
            <person name="Conant G."/>
            <person name="Drula E."/>
            <person name="Henrissat B."/>
            <person name="Hansel C."/>
            <person name="Singer S."/>
            <person name="Hutchinson M.I."/>
            <person name="de Vries R.P."/>
            <person name="Natvig D.O."/>
            <person name="Powell A.J."/>
            <person name="Tsang A."/>
            <person name="Grigoriev I.V."/>
        </authorList>
    </citation>
    <scope>NUCLEOTIDE SEQUENCE [LARGE SCALE GENOMIC DNA]</scope>
    <source>
        <strain evidence="3 4">CBS 494.80</strain>
    </source>
</reference>
<dbReference type="InterPro" id="IPR021765">
    <property type="entry name" value="UstYa-like"/>
</dbReference>
<dbReference type="Proteomes" id="UP001595075">
    <property type="component" value="Unassembled WGS sequence"/>
</dbReference>
<dbReference type="PANTHER" id="PTHR33365">
    <property type="entry name" value="YALI0B05434P"/>
    <property type="match status" value="1"/>
</dbReference>
<gene>
    <name evidence="3" type="ORF">VTL71DRAFT_8740</name>
</gene>
<comment type="caution">
    <text evidence="3">The sequence shown here is derived from an EMBL/GenBank/DDBJ whole genome shotgun (WGS) entry which is preliminary data.</text>
</comment>
<evidence type="ECO:0000256" key="2">
    <source>
        <dbReference type="SAM" id="Phobius"/>
    </source>
</evidence>